<protein>
    <submittedName>
        <fullName evidence="2">Uncharacterized protein</fullName>
    </submittedName>
</protein>
<organism evidence="2 3">
    <name type="scientific">Panicum virgatum</name>
    <name type="common">Blackwell switchgrass</name>
    <dbReference type="NCBI Taxonomy" id="38727"/>
    <lineage>
        <taxon>Eukaryota</taxon>
        <taxon>Viridiplantae</taxon>
        <taxon>Streptophyta</taxon>
        <taxon>Embryophyta</taxon>
        <taxon>Tracheophyta</taxon>
        <taxon>Spermatophyta</taxon>
        <taxon>Magnoliopsida</taxon>
        <taxon>Liliopsida</taxon>
        <taxon>Poales</taxon>
        <taxon>Poaceae</taxon>
        <taxon>PACMAD clade</taxon>
        <taxon>Panicoideae</taxon>
        <taxon>Panicodae</taxon>
        <taxon>Paniceae</taxon>
        <taxon>Panicinae</taxon>
        <taxon>Panicum</taxon>
        <taxon>Panicum sect. Hiantes</taxon>
    </lineage>
</organism>
<feature type="compositionally biased region" description="Low complexity" evidence="1">
    <location>
        <begin position="53"/>
        <end position="62"/>
    </location>
</feature>
<evidence type="ECO:0000313" key="3">
    <source>
        <dbReference type="Proteomes" id="UP000823388"/>
    </source>
</evidence>
<sequence length="152" mass="16251">MLSGTAASRRSWGLLRGDLLVGKFCGIAARYQAALPPIGTEGVCLLTSRFPAASPAAALSPTRDPRGGGSRDRRVPISIPIPRKPERKFPSPRKTARAAAVQEQHPQLIPSLASHPSLVSRAVPARSLSLRHSLALDQCCRQGSLRHSSFCL</sequence>
<keyword evidence="3" id="KW-1185">Reference proteome</keyword>
<reference evidence="2" key="1">
    <citation type="submission" date="2020-05" db="EMBL/GenBank/DDBJ databases">
        <title>WGS assembly of Panicum virgatum.</title>
        <authorList>
            <person name="Lovell J.T."/>
            <person name="Jenkins J."/>
            <person name="Shu S."/>
            <person name="Juenger T.E."/>
            <person name="Schmutz J."/>
        </authorList>
    </citation>
    <scope>NUCLEOTIDE SEQUENCE</scope>
    <source>
        <strain evidence="2">AP13</strain>
    </source>
</reference>
<gene>
    <name evidence="2" type="ORF">PVAP13_3KG450501</name>
</gene>
<dbReference type="EMBL" id="CM029041">
    <property type="protein sequence ID" value="KAG2629795.1"/>
    <property type="molecule type" value="Genomic_DNA"/>
</dbReference>
<comment type="caution">
    <text evidence="2">The sequence shown here is derived from an EMBL/GenBank/DDBJ whole genome shotgun (WGS) entry which is preliminary data.</text>
</comment>
<feature type="region of interest" description="Disordered" evidence="1">
    <location>
        <begin position="53"/>
        <end position="103"/>
    </location>
</feature>
<dbReference type="AlphaFoldDB" id="A0A8T0V673"/>
<name>A0A8T0V673_PANVG</name>
<dbReference type="Proteomes" id="UP000823388">
    <property type="component" value="Chromosome 3K"/>
</dbReference>
<evidence type="ECO:0000313" key="2">
    <source>
        <dbReference type="EMBL" id="KAG2629795.1"/>
    </source>
</evidence>
<feature type="compositionally biased region" description="Basic and acidic residues" evidence="1">
    <location>
        <begin position="63"/>
        <end position="75"/>
    </location>
</feature>
<evidence type="ECO:0000256" key="1">
    <source>
        <dbReference type="SAM" id="MobiDB-lite"/>
    </source>
</evidence>
<accession>A0A8T0V673</accession>
<proteinExistence type="predicted"/>